<dbReference type="Proteomes" id="UP000011083">
    <property type="component" value="Unassembled WGS sequence"/>
</dbReference>
<accession>L8GJR2</accession>
<reference evidence="15 16" key="1">
    <citation type="journal article" date="2013" name="Genome Biol.">
        <title>Genome of Acanthamoeba castellanii highlights extensive lateral gene transfer and early evolution of tyrosine kinase signaling.</title>
        <authorList>
            <person name="Clarke M."/>
            <person name="Lohan A.J."/>
            <person name="Liu B."/>
            <person name="Lagkouvardos I."/>
            <person name="Roy S."/>
            <person name="Zafar N."/>
            <person name="Bertelli C."/>
            <person name="Schilde C."/>
            <person name="Kianianmomeni A."/>
            <person name="Burglin T.R."/>
            <person name="Frech C."/>
            <person name="Turcotte B."/>
            <person name="Kopec K.O."/>
            <person name="Synnott J.M."/>
            <person name="Choo C."/>
            <person name="Paponov I."/>
            <person name="Finkler A."/>
            <person name="Soon Heng Tan C."/>
            <person name="Hutchins A.P."/>
            <person name="Weinmeier T."/>
            <person name="Rattei T."/>
            <person name="Chu J.S."/>
            <person name="Gimenez G."/>
            <person name="Irimia M."/>
            <person name="Rigden D.J."/>
            <person name="Fitzpatrick D.A."/>
            <person name="Lorenzo-Morales J."/>
            <person name="Bateman A."/>
            <person name="Chiu C.H."/>
            <person name="Tang P."/>
            <person name="Hegemann P."/>
            <person name="Fromm H."/>
            <person name="Raoult D."/>
            <person name="Greub G."/>
            <person name="Miranda-Saavedra D."/>
            <person name="Chen N."/>
            <person name="Nash P."/>
            <person name="Ginger M.L."/>
            <person name="Horn M."/>
            <person name="Schaap P."/>
            <person name="Caler L."/>
            <person name="Loftus B."/>
        </authorList>
    </citation>
    <scope>NUCLEOTIDE SEQUENCE [LARGE SCALE GENOMIC DNA]</scope>
    <source>
        <strain evidence="15 16">Neff</strain>
    </source>
</reference>
<evidence type="ECO:0000313" key="16">
    <source>
        <dbReference type="Proteomes" id="UP000011083"/>
    </source>
</evidence>
<dbReference type="OMA" id="CGMTTHN"/>
<dbReference type="InterPro" id="IPR013519">
    <property type="entry name" value="Int_alpha_beta-p"/>
</dbReference>
<keyword evidence="7" id="KW-0677">Repeat</keyword>
<feature type="repeat" description="FG-GAP" evidence="12">
    <location>
        <begin position="389"/>
        <end position="452"/>
    </location>
</feature>
<dbReference type="GO" id="GO:0008305">
    <property type="term" value="C:integrin complex"/>
    <property type="evidence" value="ECO:0007669"/>
    <property type="project" value="InterPro"/>
</dbReference>
<evidence type="ECO:0000313" key="15">
    <source>
        <dbReference type="EMBL" id="ELR13262.1"/>
    </source>
</evidence>
<evidence type="ECO:0000256" key="11">
    <source>
        <dbReference type="ARBA" id="ARBA00093237"/>
    </source>
</evidence>
<dbReference type="STRING" id="1257118.L8GJR2"/>
<dbReference type="PANTHER" id="PTHR23221">
    <property type="entry name" value="GLYCOSYLPHOSPHATIDYLINOSITOL PHOSPHOLIPASE D"/>
    <property type="match status" value="1"/>
</dbReference>
<comment type="subcellular location">
    <subcellularLocation>
        <location evidence="1">Secreted</location>
    </subcellularLocation>
</comment>
<evidence type="ECO:0000256" key="8">
    <source>
        <dbReference type="ARBA" id="ARBA00022801"/>
    </source>
</evidence>
<gene>
    <name evidence="15" type="ORF">ACA1_147710</name>
</gene>
<name>L8GJR2_ACACF</name>
<dbReference type="PRINTS" id="PR01185">
    <property type="entry name" value="INTEGRINA"/>
</dbReference>
<evidence type="ECO:0000259" key="14">
    <source>
        <dbReference type="Pfam" id="PF00882"/>
    </source>
</evidence>
<dbReference type="GeneID" id="14913784"/>
<dbReference type="InterPro" id="IPR029002">
    <property type="entry name" value="PLPC/GPLD1"/>
</dbReference>
<keyword evidence="16" id="KW-1185">Reference proteome</keyword>
<feature type="repeat" description="FG-GAP" evidence="12">
    <location>
        <begin position="768"/>
        <end position="829"/>
    </location>
</feature>
<sequence>MGELRRASSALSPAGVLAMLAILCLFPLGSRSCGVTTHNVIAHRAQQWLGDNYPGLRPYAELLREPANQQAFQNGAAFPDWGYTCPLADVGYPLLPNMSEAAHWPPFQTAVVEHILQHYPKASGDGTWPDRAQKLIAFLLGVVSHSVADITWHDIATAEYIQQGFIQALAEADYYVRNSSYSGTEHSEADAGGEFMAAYELDLSFLSDTWFLPAEDLAQVFAALNYSVPPWVISTCNSELYAEVMAIKYLGKALYPEFAKDAPFMIDHYQDYWLGGVNDMASWTTQCWPNVISALETGRPIRFCFEDQEGFQPFTDGGARIIMRQLRREGLAQALHPYSQQISFEQRITPVKEPAAASPVNFEAVMRLKLGIDKLNAEHCESQTGPATGSSLSFSVPIGYSYTGESLATADFDGDGLEDFVVGAPGYTPLHSNRSQVGAAFVVFGAEATAQGHHTVDLAAAAAGHGGNASAPVVWAFHGHASNERFGEAVAALDFNLDGVLDLVVSAPGFGSGDLSYYGRVHVFLGRKHGGNKFSFSPTPDIVIATYRSWTNLGYALEAGCDLDGDGHPDLVVGSPYARGRDLHLDTWEFFTYQRGAVSVFLSSTLRHPTQNHLDWKYTRCGLVHGGRGGVRLVRFGDGLPHAEVGREPAGRVRAWRGRPATRQSGRGRVYGFLFTAAVAGASPGAPPLTARRVFRLSGSRKFDHLGVGLALGNPYGGDHSLYLAVSMPTRPVYYYWFWEMMQAGEVVLLDVERDLMDRGNVSIDQLRPRTTFQSEQSYARFGQFLTFVDLNGDGTDDLVVAEPHFAADAGADAGAVFAWTGGPHFPTGTVAPAPANSAALCVRSERPFALYGRRAAVLDFNGDGKADLLLSGPRDTTAAQHTLTPTTTHAGSVSLILR</sequence>
<feature type="repeat" description="FG-GAP" evidence="12">
    <location>
        <begin position="539"/>
        <end position="610"/>
    </location>
</feature>
<evidence type="ECO:0000256" key="10">
    <source>
        <dbReference type="ARBA" id="ARBA00029753"/>
    </source>
</evidence>
<dbReference type="GO" id="GO:0007155">
    <property type="term" value="P:cell adhesion"/>
    <property type="evidence" value="ECO:0007669"/>
    <property type="project" value="InterPro"/>
</dbReference>
<comment type="catalytic activity">
    <reaction evidence="11">
        <text>a 6-(alpha-D-glucosaminyl)-1-(1,2-diacyl-sn-glycero-3-phospho)-1D-myo-inositol + H2O = 6-(alpha-D-glucosaminyl)-1D-myo-inositol + a 1,2-diacyl-sn-glycero-3-phosphate + H(+)</text>
        <dbReference type="Rhea" id="RHEA:10832"/>
        <dbReference type="ChEBI" id="CHEBI:15377"/>
        <dbReference type="ChEBI" id="CHEBI:15378"/>
        <dbReference type="ChEBI" id="CHEBI:57997"/>
        <dbReference type="ChEBI" id="CHEBI:58608"/>
        <dbReference type="ChEBI" id="CHEBI:58700"/>
        <dbReference type="EC" id="3.1.4.50"/>
    </reaction>
</comment>
<dbReference type="SUPFAM" id="SSF69318">
    <property type="entry name" value="Integrin alpha N-terminal domain"/>
    <property type="match status" value="2"/>
</dbReference>
<dbReference type="PANTHER" id="PTHR23221:SF7">
    <property type="entry name" value="PHOSPHATIDYLINOSITOL-GLYCAN-SPECIFIC PHOSPHOLIPASE D"/>
    <property type="match status" value="1"/>
</dbReference>
<dbReference type="AlphaFoldDB" id="L8GJR2"/>
<feature type="domain" description="Phospholipase C/D" evidence="14">
    <location>
        <begin position="37"/>
        <end position="199"/>
    </location>
</feature>
<feature type="chain" id="PRO_5003989590" description="Phosphatidylinositol-glycan-specific phospholipase D" evidence="13">
    <location>
        <begin position="33"/>
        <end position="899"/>
    </location>
</feature>
<keyword evidence="9" id="KW-0325">Glycoprotein</keyword>
<dbReference type="EMBL" id="KB008095">
    <property type="protein sequence ID" value="ELR13262.1"/>
    <property type="molecule type" value="Genomic_DNA"/>
</dbReference>
<dbReference type="OrthoDB" id="5317514at2759"/>
<dbReference type="KEGG" id="acan:ACA1_147710"/>
<protein>
    <recommendedName>
        <fullName evidence="4">Phosphatidylinositol-glycan-specific phospholipase D</fullName>
        <ecNumber evidence="3">3.1.4.50</ecNumber>
    </recommendedName>
    <alternativeName>
        <fullName evidence="10">Glycosyl-phosphatidylinositol-specific phospholipase D</fullName>
    </alternativeName>
</protein>
<evidence type="ECO:0000256" key="13">
    <source>
        <dbReference type="SAM" id="SignalP"/>
    </source>
</evidence>
<dbReference type="Pfam" id="PF00882">
    <property type="entry name" value="Zn_dep_PLPC"/>
    <property type="match status" value="1"/>
</dbReference>
<dbReference type="GO" id="GO:0031012">
    <property type="term" value="C:extracellular matrix"/>
    <property type="evidence" value="ECO:0007669"/>
    <property type="project" value="TreeGrafter"/>
</dbReference>
<evidence type="ECO:0000256" key="12">
    <source>
        <dbReference type="PROSITE-ProRule" id="PRU00803"/>
    </source>
</evidence>
<dbReference type="Gene3D" id="2.130.10.130">
    <property type="entry name" value="Integrin alpha, N-terminal"/>
    <property type="match status" value="3"/>
</dbReference>
<evidence type="ECO:0000256" key="4">
    <source>
        <dbReference type="ARBA" id="ARBA00015988"/>
    </source>
</evidence>
<evidence type="ECO:0000256" key="2">
    <source>
        <dbReference type="ARBA" id="ARBA00008652"/>
    </source>
</evidence>
<dbReference type="GO" id="GO:0004621">
    <property type="term" value="F:glycosylphosphatidylinositol phospholipase D activity"/>
    <property type="evidence" value="ECO:0007669"/>
    <property type="project" value="UniProtKB-EC"/>
</dbReference>
<feature type="signal peptide" evidence="13">
    <location>
        <begin position="1"/>
        <end position="32"/>
    </location>
</feature>
<keyword evidence="5" id="KW-0964">Secreted</keyword>
<dbReference type="RefSeq" id="XP_004335275.1">
    <property type="nucleotide sequence ID" value="XM_004335227.1"/>
</dbReference>
<evidence type="ECO:0000256" key="7">
    <source>
        <dbReference type="ARBA" id="ARBA00022737"/>
    </source>
</evidence>
<evidence type="ECO:0000256" key="5">
    <source>
        <dbReference type="ARBA" id="ARBA00022525"/>
    </source>
</evidence>
<organism evidence="15 16">
    <name type="scientific">Acanthamoeba castellanii (strain ATCC 30010 / Neff)</name>
    <dbReference type="NCBI Taxonomy" id="1257118"/>
    <lineage>
        <taxon>Eukaryota</taxon>
        <taxon>Amoebozoa</taxon>
        <taxon>Discosea</taxon>
        <taxon>Longamoebia</taxon>
        <taxon>Centramoebida</taxon>
        <taxon>Acanthamoebidae</taxon>
        <taxon>Acanthamoeba</taxon>
    </lineage>
</organism>
<dbReference type="InterPro" id="IPR013517">
    <property type="entry name" value="FG-GAP"/>
</dbReference>
<dbReference type="SMART" id="SM00191">
    <property type="entry name" value="Int_alpha"/>
    <property type="match status" value="4"/>
</dbReference>
<dbReference type="GO" id="GO:0005615">
    <property type="term" value="C:extracellular space"/>
    <property type="evidence" value="ECO:0007669"/>
    <property type="project" value="TreeGrafter"/>
</dbReference>
<feature type="repeat" description="FG-GAP" evidence="12">
    <location>
        <begin position="473"/>
        <end position="533"/>
    </location>
</feature>
<dbReference type="VEuPathDB" id="AmoebaDB:ACA1_147710"/>
<dbReference type="InterPro" id="IPR000413">
    <property type="entry name" value="Integrin_alpha"/>
</dbReference>
<dbReference type="PROSITE" id="PS51470">
    <property type="entry name" value="FG_GAP"/>
    <property type="match status" value="4"/>
</dbReference>
<evidence type="ECO:0000256" key="9">
    <source>
        <dbReference type="ARBA" id="ARBA00023180"/>
    </source>
</evidence>
<evidence type="ECO:0000256" key="3">
    <source>
        <dbReference type="ARBA" id="ARBA00012284"/>
    </source>
</evidence>
<keyword evidence="8" id="KW-0378">Hydrolase</keyword>
<evidence type="ECO:0000256" key="6">
    <source>
        <dbReference type="ARBA" id="ARBA00022729"/>
    </source>
</evidence>
<proteinExistence type="inferred from homology"/>
<keyword evidence="6 13" id="KW-0732">Signal</keyword>
<dbReference type="EC" id="3.1.4.50" evidence="3"/>
<dbReference type="Pfam" id="PF01839">
    <property type="entry name" value="FG-GAP"/>
    <property type="match status" value="5"/>
</dbReference>
<dbReference type="InterPro" id="IPR028994">
    <property type="entry name" value="Integrin_alpha_N"/>
</dbReference>
<evidence type="ECO:0000256" key="1">
    <source>
        <dbReference type="ARBA" id="ARBA00004613"/>
    </source>
</evidence>
<comment type="similarity">
    <text evidence="2">Belongs to the GPLD1 family.</text>
</comment>